<reference evidence="2" key="2">
    <citation type="submission" date="2020-07" db="EMBL/GenBank/DDBJ databases">
        <authorList>
            <person name="Vera ALvarez R."/>
            <person name="Arias-Moreno D.M."/>
            <person name="Jimenez-Jacinto V."/>
            <person name="Jimenez-Bremont J.F."/>
            <person name="Swaminathan K."/>
            <person name="Moose S.P."/>
            <person name="Guerrero-Gonzalez M.L."/>
            <person name="Marino-Ramirez L."/>
            <person name="Landsman D."/>
            <person name="Rodriguez-Kessler M."/>
            <person name="Delgado-Sanchez P."/>
        </authorList>
    </citation>
    <scope>NUCLEOTIDE SEQUENCE</scope>
    <source>
        <tissue evidence="2">Cladode</tissue>
    </source>
</reference>
<name>A0A7C8YHI7_OPUST</name>
<dbReference type="AlphaFoldDB" id="A0A7C8YHI7"/>
<dbReference type="EMBL" id="GISG01019475">
    <property type="protein sequence ID" value="MBA4618235.1"/>
    <property type="molecule type" value="Transcribed_RNA"/>
</dbReference>
<protein>
    <submittedName>
        <fullName evidence="2">Uncharacterized protein</fullName>
    </submittedName>
</protein>
<evidence type="ECO:0000313" key="2">
    <source>
        <dbReference type="EMBL" id="MBA4618235.1"/>
    </source>
</evidence>
<reference evidence="2" key="1">
    <citation type="journal article" date="2013" name="J. Plant Res.">
        <title>Effect of fungi and light on seed germination of three Opuntia species from semiarid lands of central Mexico.</title>
        <authorList>
            <person name="Delgado-Sanchez P."/>
            <person name="Jimenez-Bremont J.F."/>
            <person name="Guerrero-Gonzalez Mde L."/>
            <person name="Flores J."/>
        </authorList>
    </citation>
    <scope>NUCLEOTIDE SEQUENCE</scope>
    <source>
        <tissue evidence="2">Cladode</tissue>
    </source>
</reference>
<evidence type="ECO:0000256" key="1">
    <source>
        <dbReference type="SAM" id="MobiDB-lite"/>
    </source>
</evidence>
<accession>A0A7C8YHI7</accession>
<proteinExistence type="predicted"/>
<feature type="region of interest" description="Disordered" evidence="1">
    <location>
        <begin position="1"/>
        <end position="27"/>
    </location>
</feature>
<organism evidence="2">
    <name type="scientific">Opuntia streptacantha</name>
    <name type="common">Prickly pear cactus</name>
    <name type="synonym">Opuntia cardona</name>
    <dbReference type="NCBI Taxonomy" id="393608"/>
    <lineage>
        <taxon>Eukaryota</taxon>
        <taxon>Viridiplantae</taxon>
        <taxon>Streptophyta</taxon>
        <taxon>Embryophyta</taxon>
        <taxon>Tracheophyta</taxon>
        <taxon>Spermatophyta</taxon>
        <taxon>Magnoliopsida</taxon>
        <taxon>eudicotyledons</taxon>
        <taxon>Gunneridae</taxon>
        <taxon>Pentapetalae</taxon>
        <taxon>Caryophyllales</taxon>
        <taxon>Cactineae</taxon>
        <taxon>Cactaceae</taxon>
        <taxon>Opuntioideae</taxon>
        <taxon>Opuntia</taxon>
    </lineage>
</organism>
<sequence length="106" mass="11290">MTQESYYHPVKTARIGGESGGQLSGGGITPFCGGCRVEREGERKKGDSGKVHILERSKLMTQESYYHPVKTARIGGESGGQLSGGGITPFCGGCRVEREGERKKGV</sequence>
<feature type="compositionally biased region" description="Gly residues" evidence="1">
    <location>
        <begin position="17"/>
        <end position="27"/>
    </location>
</feature>